<sequence>MKIHKYTVIVIIFSLFCPITGVTVTERSVQEGETFIFHLPNIESGRSVEWKQMNKLLAIISLDNNTVIFQQGRRHQFMQNGSVVIRDVKQEDTGNYTYNIIFKDKKIQSHILSLTLYSETTEQSPTYNSTFITSVPPALNKVQIVIIISSLGSLLLLGGVIVIVLKCRRKRRTQEEPIYSNMYYNTRTCRKKVTGDQKQTKS</sequence>
<evidence type="ECO:0000313" key="3">
    <source>
        <dbReference type="Proteomes" id="UP000221080"/>
    </source>
</evidence>
<dbReference type="AlphaFoldDB" id="A0A2D0R6Q0"/>
<dbReference type="Gene3D" id="2.60.40.10">
    <property type="entry name" value="Immunoglobulins"/>
    <property type="match status" value="1"/>
</dbReference>
<dbReference type="RefSeq" id="XP_017325500.1">
    <property type="nucleotide sequence ID" value="XM_017470011.3"/>
</dbReference>
<keyword evidence="2" id="KW-0732">Signal</keyword>
<dbReference type="OrthoDB" id="8439544at2759"/>
<feature type="chain" id="PRO_5044573418" evidence="2">
    <location>
        <begin position="22"/>
        <end position="202"/>
    </location>
</feature>
<dbReference type="InterPro" id="IPR013783">
    <property type="entry name" value="Ig-like_fold"/>
</dbReference>
<dbReference type="RefSeq" id="XP_053536743.1">
    <property type="nucleotide sequence ID" value="XM_053680768.1"/>
</dbReference>
<dbReference type="InterPro" id="IPR036179">
    <property type="entry name" value="Ig-like_dom_sf"/>
</dbReference>
<accession>A0A2D0R6Q0</accession>
<organism evidence="3 4">
    <name type="scientific">Ictalurus punctatus</name>
    <name type="common">Channel catfish</name>
    <name type="synonym">Silurus punctatus</name>
    <dbReference type="NCBI Taxonomy" id="7998"/>
    <lineage>
        <taxon>Eukaryota</taxon>
        <taxon>Metazoa</taxon>
        <taxon>Chordata</taxon>
        <taxon>Craniata</taxon>
        <taxon>Vertebrata</taxon>
        <taxon>Euteleostomi</taxon>
        <taxon>Actinopterygii</taxon>
        <taxon>Neopterygii</taxon>
        <taxon>Teleostei</taxon>
        <taxon>Ostariophysi</taxon>
        <taxon>Siluriformes</taxon>
        <taxon>Ictaluridae</taxon>
        <taxon>Ictalurus</taxon>
    </lineage>
</organism>
<reference evidence="3" key="1">
    <citation type="journal article" date="2016" name="Nat. Commun.">
        <title>The channel catfish genome sequence provides insights into the evolution of scale formation in teleosts.</title>
        <authorList>
            <person name="Liu Z."/>
            <person name="Liu S."/>
            <person name="Yao J."/>
            <person name="Bao L."/>
            <person name="Zhang J."/>
            <person name="Li Y."/>
            <person name="Jiang C."/>
            <person name="Sun L."/>
            <person name="Wang R."/>
            <person name="Zhang Y."/>
            <person name="Zhou T."/>
            <person name="Zeng Q."/>
            <person name="Fu Q."/>
            <person name="Gao S."/>
            <person name="Li N."/>
            <person name="Koren S."/>
            <person name="Jiang Y."/>
            <person name="Zimin A."/>
            <person name="Xu P."/>
            <person name="Phillippy A.M."/>
            <person name="Geng X."/>
            <person name="Song L."/>
            <person name="Sun F."/>
            <person name="Li C."/>
            <person name="Wang X."/>
            <person name="Chen A."/>
            <person name="Jin Y."/>
            <person name="Yuan Z."/>
            <person name="Yang Y."/>
            <person name="Tan S."/>
            <person name="Peatman E."/>
            <person name="Lu J."/>
            <person name="Qin Z."/>
            <person name="Dunham R."/>
            <person name="Li Z."/>
            <person name="Sonstegard T."/>
            <person name="Feng J."/>
            <person name="Danzmann R.G."/>
            <person name="Schroeder S."/>
            <person name="Scheffler B."/>
            <person name="Duke M.V."/>
            <person name="Ballard L."/>
            <person name="Kucuktas H."/>
            <person name="Kaltenboeck L."/>
            <person name="Liu H."/>
            <person name="Armbruster J."/>
            <person name="Xie Y."/>
            <person name="Kirby M.L."/>
            <person name="Tian Y."/>
            <person name="Flanagan M.E."/>
            <person name="Mu W."/>
            <person name="Waldbieser G.C."/>
        </authorList>
    </citation>
    <scope>NUCLEOTIDE SEQUENCE [LARGE SCALE GENOMIC DNA]</scope>
    <source>
        <strain evidence="3">SDA103</strain>
    </source>
</reference>
<feature type="signal peptide" evidence="2">
    <location>
        <begin position="1"/>
        <end position="21"/>
    </location>
</feature>
<keyword evidence="1" id="KW-0472">Membrane</keyword>
<keyword evidence="3" id="KW-1185">Reference proteome</keyword>
<dbReference type="SUPFAM" id="SSF48726">
    <property type="entry name" value="Immunoglobulin"/>
    <property type="match status" value="1"/>
</dbReference>
<feature type="transmembrane region" description="Helical" evidence="1">
    <location>
        <begin position="144"/>
        <end position="165"/>
    </location>
</feature>
<keyword evidence="1" id="KW-1133">Transmembrane helix</keyword>
<keyword evidence="1" id="KW-0812">Transmembrane</keyword>
<evidence type="ECO:0000313" key="5">
    <source>
        <dbReference type="RefSeq" id="XP_053536743.1"/>
    </source>
</evidence>
<dbReference type="Proteomes" id="UP000221080">
    <property type="component" value="Chromosome 6"/>
</dbReference>
<gene>
    <name evidence="4 5" type="primary">LOC108266545</name>
</gene>
<protein>
    <submittedName>
        <fullName evidence="4">Uncharacterized protein LOC108266545 isoform X2</fullName>
    </submittedName>
    <submittedName>
        <fullName evidence="5">Uncharacterized protein LOC108266545 isoform X3</fullName>
    </submittedName>
</protein>
<evidence type="ECO:0000313" key="4">
    <source>
        <dbReference type="RefSeq" id="XP_017325500.1"/>
    </source>
</evidence>
<dbReference type="GeneID" id="108266545"/>
<proteinExistence type="predicted"/>
<evidence type="ECO:0000256" key="2">
    <source>
        <dbReference type="SAM" id="SignalP"/>
    </source>
</evidence>
<evidence type="ECO:0000256" key="1">
    <source>
        <dbReference type="SAM" id="Phobius"/>
    </source>
</evidence>
<name>A0A2D0R6Q0_ICTPU</name>
<reference evidence="4 5" key="2">
    <citation type="submission" date="2025-04" db="UniProtKB">
        <authorList>
            <consortium name="RefSeq"/>
        </authorList>
    </citation>
    <scope>IDENTIFICATION</scope>
    <source>
        <tissue evidence="4 5">Blood</tissue>
    </source>
</reference>